<keyword evidence="2 3" id="KW-1005">Bacterial flagellum biogenesis</keyword>
<name>A0A3A9AR03_9FIRM</name>
<protein>
    <recommendedName>
        <fullName evidence="3">Basal-body rod modification protein FlgD</fullName>
    </recommendedName>
</protein>
<sequence length="255" mass="27834">MVDAVVKNGVIEETASESSIKKAATKNGMDKDAFLQLLVAQMKYQDPLEPTSNTEYISQYATFSQVEQMQNMAATMELTRASSMVGKLVEVNTVDSAGNAKVVQGTVEYVAYENNKAFVSIDGALYSIDDVVAVVDETYQSALDLAISFTAAMDKLPRLEFITLEDKENIETLQKIFNGMTAYQQSFIDKKNVEKLQKYVERIAELTEAAKPDKPEEGDDKVEEGDDKVEEGTGAGEEDKEETGEGSGAGVEGSE</sequence>
<evidence type="ECO:0000256" key="4">
    <source>
        <dbReference type="SAM" id="MobiDB-lite"/>
    </source>
</evidence>
<feature type="region of interest" description="Disordered" evidence="4">
    <location>
        <begin position="206"/>
        <end position="255"/>
    </location>
</feature>
<proteinExistence type="inferred from homology"/>
<evidence type="ECO:0000313" key="5">
    <source>
        <dbReference type="EMBL" id="RKI93649.1"/>
    </source>
</evidence>
<feature type="compositionally biased region" description="Gly residues" evidence="4">
    <location>
        <begin position="245"/>
        <end position="255"/>
    </location>
</feature>
<gene>
    <name evidence="5" type="ORF">D7V94_02875</name>
</gene>
<dbReference type="GO" id="GO:0044781">
    <property type="term" value="P:bacterial-type flagellum organization"/>
    <property type="evidence" value="ECO:0007669"/>
    <property type="project" value="UniProtKB-UniRule"/>
</dbReference>
<reference evidence="5 6" key="1">
    <citation type="submission" date="2018-09" db="EMBL/GenBank/DDBJ databases">
        <title>Murine metabolic-syndrome-specific gut microbial biobank.</title>
        <authorList>
            <person name="Liu C."/>
        </authorList>
    </citation>
    <scope>NUCLEOTIDE SEQUENCE [LARGE SCALE GENOMIC DNA]</scope>
    <source>
        <strain evidence="5 6">0.1xD8-82</strain>
    </source>
</reference>
<evidence type="ECO:0000256" key="3">
    <source>
        <dbReference type="RuleBase" id="RU362076"/>
    </source>
</evidence>
<comment type="function">
    <text evidence="3">Required for flagellar hook formation. May act as a scaffolding protein.</text>
</comment>
<feature type="compositionally biased region" description="Basic and acidic residues" evidence="4">
    <location>
        <begin position="206"/>
        <end position="215"/>
    </location>
</feature>
<keyword evidence="5" id="KW-0282">Flagellum</keyword>
<feature type="compositionally biased region" description="Acidic residues" evidence="4">
    <location>
        <begin position="216"/>
        <end position="229"/>
    </location>
</feature>
<keyword evidence="6" id="KW-1185">Reference proteome</keyword>
<dbReference type="InterPro" id="IPR005648">
    <property type="entry name" value="FlgD"/>
</dbReference>
<comment type="caution">
    <text evidence="5">The sequence shown here is derived from an EMBL/GenBank/DDBJ whole genome shotgun (WGS) entry which is preliminary data.</text>
</comment>
<dbReference type="Pfam" id="PF03963">
    <property type="entry name" value="FlgD"/>
    <property type="match status" value="1"/>
</dbReference>
<evidence type="ECO:0000313" key="6">
    <source>
        <dbReference type="Proteomes" id="UP000280696"/>
    </source>
</evidence>
<keyword evidence="5" id="KW-0969">Cilium</keyword>
<dbReference type="EMBL" id="RAYQ01000002">
    <property type="protein sequence ID" value="RKI93649.1"/>
    <property type="molecule type" value="Genomic_DNA"/>
</dbReference>
<dbReference type="Proteomes" id="UP000280696">
    <property type="component" value="Unassembled WGS sequence"/>
</dbReference>
<dbReference type="OrthoDB" id="280334at2"/>
<organism evidence="5 6">
    <name type="scientific">Parablautia intestinalis</name>
    <dbReference type="NCBI Taxonomy" id="2320100"/>
    <lineage>
        <taxon>Bacteria</taxon>
        <taxon>Bacillati</taxon>
        <taxon>Bacillota</taxon>
        <taxon>Clostridia</taxon>
        <taxon>Lachnospirales</taxon>
        <taxon>Lachnospiraceae</taxon>
        <taxon>Parablautia</taxon>
    </lineage>
</organism>
<comment type="similarity">
    <text evidence="1 3">Belongs to the FlgD family.</text>
</comment>
<keyword evidence="5" id="KW-0966">Cell projection</keyword>
<dbReference type="RefSeq" id="WP_120466589.1">
    <property type="nucleotide sequence ID" value="NZ_RAYQ01000002.1"/>
</dbReference>
<evidence type="ECO:0000256" key="2">
    <source>
        <dbReference type="ARBA" id="ARBA00022795"/>
    </source>
</evidence>
<accession>A0A3A9AR03</accession>
<evidence type="ECO:0000256" key="1">
    <source>
        <dbReference type="ARBA" id="ARBA00010577"/>
    </source>
</evidence>
<dbReference type="AlphaFoldDB" id="A0A3A9AR03"/>